<feature type="repeat" description="WD" evidence="3">
    <location>
        <begin position="377"/>
        <end position="418"/>
    </location>
</feature>
<feature type="region of interest" description="Disordered" evidence="4">
    <location>
        <begin position="329"/>
        <end position="358"/>
    </location>
</feature>
<protein>
    <recommendedName>
        <fullName evidence="7">WD repeat-containing protein 44</fullName>
    </recommendedName>
</protein>
<comment type="caution">
    <text evidence="5">The sequence shown here is derived from an EMBL/GenBank/DDBJ whole genome shotgun (WGS) entry which is preliminary data.</text>
</comment>
<feature type="compositionally biased region" description="Basic and acidic residues" evidence="4">
    <location>
        <begin position="105"/>
        <end position="117"/>
    </location>
</feature>
<dbReference type="PROSITE" id="PS50082">
    <property type="entry name" value="WD_REPEATS_2"/>
    <property type="match status" value="3"/>
</dbReference>
<gene>
    <name evidence="5" type="ORF">RND71_038721</name>
</gene>
<sequence length="847" mass="93819">MEKEASKRVIMNMSWSEGSDNDDDFEDSRLSFVSTLSSASIKKFQGIEIEAVSEDSFSSADYGMWMAEPGDIKERRKRLLQGMGLSSNKDLLKLKSAKIVRAISRKVDKRQDSKPPKADSSPAKGLNQKQQPSASQPVALVRSRSDGDIQYFSVNTKKRKEELIGDISKQRLTRTFSGVLAQSIGTCQLTGSVRMSPRKNRSGSLMQNGGDMSSTLSNGSPDVGFASFFLIKNLDTGKEFIVKESNEHGMWNKLSDIQTGKQLTMDEFEKHVGYSPVVKELMRRVNGSRNHDDERKLSPNSYLSKRFRNSKRRGVALLKNIKGVAHSMSGKIIDKEREQPVPEEQQKPNKNSSKWTKVRQHGKTCKEFTALHLCQEIHAHEGSIWTIRFSSDAHYLATAGEDTLIHIWEVQECEVTNHLAGAASASPIHPTASSFSASPIHPTASSLSASPVHPIARSNSDRPPLPETGHMTSERRKKGKVSHKKKGNSVPEYVNVPETVFSLSEKPICTLKGHQEDVLDLSWSRSQINPMDDDYFISGSLDAKVRIWNIPDRKVVDWTDLHEMVTATCFTPDGQFAPRNPAEVLITSADSRIRIFDGSEMIYKFRASGFRNTSSQIAASFSSDGKYIISASEDSHVYIWKREEPKSPSGKPRTSISVQAHERFQCKDVSVAIPWPGSVKNEAPLVEMHSKRHSKRFLPPQYPTVGSPTKENSDLANSKRHLPPLNVAHNKSNALERVQSSREEEDLAQLSRTDSGTGPSESFASGSSSTRFGDSPSISASSSSRSQSWSSSWSQDGSNSHGSNVIQATAWGMVIVTATLGGEIKVYQNFGLPLKAGRQTNLFRDLT</sequence>
<feature type="region of interest" description="Disordered" evidence="4">
    <location>
        <begin position="425"/>
        <end position="490"/>
    </location>
</feature>
<evidence type="ECO:0000256" key="4">
    <source>
        <dbReference type="SAM" id="MobiDB-lite"/>
    </source>
</evidence>
<feature type="repeat" description="WD" evidence="3">
    <location>
        <begin position="511"/>
        <end position="550"/>
    </location>
</feature>
<reference evidence="5" key="1">
    <citation type="submission" date="2023-12" db="EMBL/GenBank/DDBJ databases">
        <title>Genome assembly of Anisodus tanguticus.</title>
        <authorList>
            <person name="Wang Y.-J."/>
        </authorList>
    </citation>
    <scope>NUCLEOTIDE SEQUENCE</scope>
    <source>
        <strain evidence="5">KB-2021</strain>
        <tissue evidence="5">Leaf</tissue>
    </source>
</reference>
<dbReference type="InterPro" id="IPR036322">
    <property type="entry name" value="WD40_repeat_dom_sf"/>
</dbReference>
<dbReference type="SUPFAM" id="SSF50978">
    <property type="entry name" value="WD40 repeat-like"/>
    <property type="match status" value="1"/>
</dbReference>
<dbReference type="InterPro" id="IPR040324">
    <property type="entry name" value="WDR44/Dgr2"/>
</dbReference>
<evidence type="ECO:0008006" key="7">
    <source>
        <dbReference type="Google" id="ProtNLM"/>
    </source>
</evidence>
<evidence type="ECO:0000256" key="1">
    <source>
        <dbReference type="ARBA" id="ARBA00022574"/>
    </source>
</evidence>
<evidence type="ECO:0000256" key="3">
    <source>
        <dbReference type="PROSITE-ProRule" id="PRU00221"/>
    </source>
</evidence>
<organism evidence="5 6">
    <name type="scientific">Anisodus tanguticus</name>
    <dbReference type="NCBI Taxonomy" id="243964"/>
    <lineage>
        <taxon>Eukaryota</taxon>
        <taxon>Viridiplantae</taxon>
        <taxon>Streptophyta</taxon>
        <taxon>Embryophyta</taxon>
        <taxon>Tracheophyta</taxon>
        <taxon>Spermatophyta</taxon>
        <taxon>Magnoliopsida</taxon>
        <taxon>eudicotyledons</taxon>
        <taxon>Gunneridae</taxon>
        <taxon>Pentapetalae</taxon>
        <taxon>asterids</taxon>
        <taxon>lamiids</taxon>
        <taxon>Solanales</taxon>
        <taxon>Solanaceae</taxon>
        <taxon>Solanoideae</taxon>
        <taxon>Hyoscyameae</taxon>
        <taxon>Anisodus</taxon>
    </lineage>
</organism>
<feature type="region of interest" description="Disordered" evidence="4">
    <location>
        <begin position="104"/>
        <end position="140"/>
    </location>
</feature>
<dbReference type="InterPro" id="IPR001680">
    <property type="entry name" value="WD40_rpt"/>
</dbReference>
<dbReference type="EMBL" id="JAVYJV010000021">
    <property type="protein sequence ID" value="KAK4342905.1"/>
    <property type="molecule type" value="Genomic_DNA"/>
</dbReference>
<dbReference type="Gene3D" id="2.130.10.10">
    <property type="entry name" value="YVTN repeat-like/Quinoprotein amine dehydrogenase"/>
    <property type="match status" value="2"/>
</dbReference>
<feature type="compositionally biased region" description="Polar residues" evidence="4">
    <location>
        <begin position="431"/>
        <end position="449"/>
    </location>
</feature>
<feature type="compositionally biased region" description="Basic residues" evidence="4">
    <location>
        <begin position="475"/>
        <end position="487"/>
    </location>
</feature>
<name>A0AAE1R067_9SOLA</name>
<proteinExistence type="predicted"/>
<dbReference type="PANTHER" id="PTHR14221">
    <property type="entry name" value="WD REPEAT DOMAIN 44"/>
    <property type="match status" value="1"/>
</dbReference>
<keyword evidence="1 3" id="KW-0853">WD repeat</keyword>
<feature type="region of interest" description="Disordered" evidence="4">
    <location>
        <begin position="690"/>
        <end position="802"/>
    </location>
</feature>
<feature type="compositionally biased region" description="Low complexity" evidence="4">
    <location>
        <begin position="760"/>
        <end position="802"/>
    </location>
</feature>
<dbReference type="InterPro" id="IPR019775">
    <property type="entry name" value="WD40_repeat_CS"/>
</dbReference>
<keyword evidence="6" id="KW-1185">Reference proteome</keyword>
<evidence type="ECO:0000256" key="2">
    <source>
        <dbReference type="ARBA" id="ARBA00022737"/>
    </source>
</evidence>
<feature type="compositionally biased region" description="Basic and acidic residues" evidence="4">
    <location>
        <begin position="332"/>
        <end position="347"/>
    </location>
</feature>
<evidence type="ECO:0000313" key="5">
    <source>
        <dbReference type="EMBL" id="KAK4342905.1"/>
    </source>
</evidence>
<dbReference type="Proteomes" id="UP001291623">
    <property type="component" value="Unassembled WGS sequence"/>
</dbReference>
<feature type="compositionally biased region" description="Polar residues" evidence="4">
    <location>
        <begin position="750"/>
        <end position="759"/>
    </location>
</feature>
<feature type="compositionally biased region" description="Polar residues" evidence="4">
    <location>
        <begin position="127"/>
        <end position="136"/>
    </location>
</feature>
<dbReference type="PROSITE" id="PS00678">
    <property type="entry name" value="WD_REPEATS_1"/>
    <property type="match status" value="1"/>
</dbReference>
<dbReference type="InterPro" id="IPR015943">
    <property type="entry name" value="WD40/YVTN_repeat-like_dom_sf"/>
</dbReference>
<evidence type="ECO:0000313" key="6">
    <source>
        <dbReference type="Proteomes" id="UP001291623"/>
    </source>
</evidence>
<dbReference type="PANTHER" id="PTHR14221:SF63">
    <property type="entry name" value="WD REPEAT-CONTAINING PROTEIN 44-LIKE"/>
    <property type="match status" value="1"/>
</dbReference>
<accession>A0AAE1R067</accession>
<dbReference type="PROSITE" id="PS50294">
    <property type="entry name" value="WD_REPEATS_REGION"/>
    <property type="match status" value="2"/>
</dbReference>
<dbReference type="Pfam" id="PF00400">
    <property type="entry name" value="WD40"/>
    <property type="match status" value="4"/>
</dbReference>
<dbReference type="AlphaFoldDB" id="A0AAE1R067"/>
<keyword evidence="2" id="KW-0677">Repeat</keyword>
<feature type="compositionally biased region" description="Polar residues" evidence="4">
    <location>
        <begin position="704"/>
        <end position="716"/>
    </location>
</feature>
<feature type="repeat" description="WD" evidence="3">
    <location>
        <begin position="620"/>
        <end position="641"/>
    </location>
</feature>
<dbReference type="SMART" id="SM00320">
    <property type="entry name" value="WD40"/>
    <property type="match status" value="4"/>
</dbReference>